<dbReference type="Gene3D" id="3.40.50.300">
    <property type="entry name" value="P-loop containing nucleotide triphosphate hydrolases"/>
    <property type="match status" value="1"/>
</dbReference>
<dbReference type="Proteomes" id="UP001160130">
    <property type="component" value="Unassembled WGS sequence"/>
</dbReference>
<evidence type="ECO:0000256" key="1">
    <source>
        <dbReference type="ARBA" id="ARBA00023015"/>
    </source>
</evidence>
<dbReference type="SUPFAM" id="SSF52540">
    <property type="entry name" value="P-loop containing nucleoside triphosphate hydrolases"/>
    <property type="match status" value="1"/>
</dbReference>
<dbReference type="Gene3D" id="1.25.40.10">
    <property type="entry name" value="Tetratricopeptide repeat domain"/>
    <property type="match status" value="1"/>
</dbReference>
<dbReference type="PRINTS" id="PR00038">
    <property type="entry name" value="HTHLUXR"/>
</dbReference>
<dbReference type="InterPro" id="IPR011990">
    <property type="entry name" value="TPR-like_helical_dom_sf"/>
</dbReference>
<dbReference type="Gene3D" id="1.10.10.10">
    <property type="entry name" value="Winged helix-like DNA-binding domain superfamily/Winged helix DNA-binding domain"/>
    <property type="match status" value="1"/>
</dbReference>
<keyword evidence="2 5" id="KW-0238">DNA-binding</keyword>
<dbReference type="SMART" id="SM00421">
    <property type="entry name" value="HTH_LUXR"/>
    <property type="match status" value="1"/>
</dbReference>
<evidence type="ECO:0000256" key="3">
    <source>
        <dbReference type="ARBA" id="ARBA00023163"/>
    </source>
</evidence>
<name>A0ABT6KYT8_9MYCO</name>
<organism evidence="5 6">
    <name type="scientific">Mycolicibacterium frederiksbergense</name>
    <dbReference type="NCBI Taxonomy" id="117567"/>
    <lineage>
        <taxon>Bacteria</taxon>
        <taxon>Bacillati</taxon>
        <taxon>Actinomycetota</taxon>
        <taxon>Actinomycetes</taxon>
        <taxon>Mycobacteriales</taxon>
        <taxon>Mycobacteriaceae</taxon>
        <taxon>Mycolicibacterium</taxon>
    </lineage>
</organism>
<dbReference type="PROSITE" id="PS50043">
    <property type="entry name" value="HTH_LUXR_2"/>
    <property type="match status" value="1"/>
</dbReference>
<accession>A0ABT6KYT8</accession>
<evidence type="ECO:0000259" key="4">
    <source>
        <dbReference type="PROSITE" id="PS50043"/>
    </source>
</evidence>
<dbReference type="RefSeq" id="WP_280832446.1">
    <property type="nucleotide sequence ID" value="NZ_JARXVE010000003.1"/>
</dbReference>
<dbReference type="Pfam" id="PF13191">
    <property type="entry name" value="AAA_16"/>
    <property type="match status" value="1"/>
</dbReference>
<evidence type="ECO:0000313" key="5">
    <source>
        <dbReference type="EMBL" id="MDH6195829.1"/>
    </source>
</evidence>
<dbReference type="EMBL" id="JARXVE010000003">
    <property type="protein sequence ID" value="MDH6195829.1"/>
    <property type="molecule type" value="Genomic_DNA"/>
</dbReference>
<evidence type="ECO:0000256" key="2">
    <source>
        <dbReference type="ARBA" id="ARBA00023125"/>
    </source>
</evidence>
<dbReference type="SUPFAM" id="SSF46894">
    <property type="entry name" value="C-terminal effector domain of the bipartite response regulators"/>
    <property type="match status" value="1"/>
</dbReference>
<keyword evidence="3" id="KW-0804">Transcription</keyword>
<dbReference type="Pfam" id="PF00196">
    <property type="entry name" value="GerE"/>
    <property type="match status" value="1"/>
</dbReference>
<dbReference type="PANTHER" id="PTHR44688">
    <property type="entry name" value="DNA-BINDING TRANSCRIPTIONAL ACTIVATOR DEVR_DOSR"/>
    <property type="match status" value="1"/>
</dbReference>
<sequence>MKLAGREEELAAIRRALGGPGSHHGVLIVGSAGVGKTRLAREAISHAAATGHRTNWFVGTESARAIPLGAFTGSLSQGMCDPLPDVRRVIDSFVAQQRVGKVVIGVDDAHLLDALSAHVVHQLAQTQGVRLVVTARAGGSEPDAVTALWKDSLLDRIDLEPLSAAAAAMLIESAVGGPVDSRSARRFWKLTGGNALYLLQLVKDQITAGRMRKSAGVWMWDGDVAVSQSITDMVGRRLGELNPGMALVLDTLSQCEPLRVDVLSDLVDHADLEAAEQMHLVTVERAGRDLVATLAHPLYGELRRATAGEMHLSRIRGRLARRLASEPDSDMRATVRRALLALNSDLPPDPELYLTAARCAAVLLDPHAADRFAAAAAECGAPEAAPMRAMTLILLSRGDEAETVLRDISADGKPDSHHWATVRAANLAWMLGRPRDAGDILEKLAATTESDGERMERLAMQACVDAVLGHCASAEENARTALGSGGLPDFHAMMASIALMMALGALGHVDDITAVAEQAISRATTSFESSPIRFWFGAVHGRACRLTGRINECTAMAARLDESTRDVPGLAYANLAYLLGHAELVRADLSDAVKHLHEAYAGAETHDVTTGLRVASCFSLAEAHAKLGHAAAAEEALARAGQRVPADYVYMHTAMALATGWTMAAGGALTEAVAIVHAAARDAARCEQPTHELACLQAAAQWGDSSGAARARELAGMLKLPLADTVARHSEALAADDGDGLLAAAEAYRALGDRATAVDVTAQASVAFGRHGQAKRSAYAAAVAQESADECGGLCTPALRNPAGQPLTHRQREIVELVVAGLTNKQIAERLVMSVRSVEGHLYRACQRVGASTREELAAIIRRGPKGLQSNKDDV</sequence>
<dbReference type="PROSITE" id="PS00622">
    <property type="entry name" value="HTH_LUXR_1"/>
    <property type="match status" value="1"/>
</dbReference>
<dbReference type="InterPro" id="IPR000792">
    <property type="entry name" value="Tscrpt_reg_LuxR_C"/>
</dbReference>
<dbReference type="PANTHER" id="PTHR44688:SF16">
    <property type="entry name" value="DNA-BINDING TRANSCRIPTIONAL ACTIVATOR DEVR_DOSR"/>
    <property type="match status" value="1"/>
</dbReference>
<feature type="domain" description="HTH luxR-type" evidence="4">
    <location>
        <begin position="800"/>
        <end position="865"/>
    </location>
</feature>
<evidence type="ECO:0000313" key="6">
    <source>
        <dbReference type="Proteomes" id="UP001160130"/>
    </source>
</evidence>
<keyword evidence="1" id="KW-0805">Transcription regulation</keyword>
<dbReference type="GO" id="GO:0003677">
    <property type="term" value="F:DNA binding"/>
    <property type="evidence" value="ECO:0007669"/>
    <property type="project" value="UniProtKB-KW"/>
</dbReference>
<protein>
    <submittedName>
        <fullName evidence="5">DNA-binding CsgD family transcriptional regulator/tetratricopeptide (TPR) repeat protein/flavin-binding protein dodecin</fullName>
    </submittedName>
</protein>
<keyword evidence="6" id="KW-1185">Reference proteome</keyword>
<comment type="caution">
    <text evidence="5">The sequence shown here is derived from an EMBL/GenBank/DDBJ whole genome shotgun (WGS) entry which is preliminary data.</text>
</comment>
<dbReference type="InterPro" id="IPR027417">
    <property type="entry name" value="P-loop_NTPase"/>
</dbReference>
<dbReference type="InterPro" id="IPR036388">
    <property type="entry name" value="WH-like_DNA-bd_sf"/>
</dbReference>
<reference evidence="5 6" key="1">
    <citation type="submission" date="2023-04" db="EMBL/GenBank/DDBJ databases">
        <title>Forest soil microbial communities from Buena Vista Peninsula, Colon Province, Panama.</title>
        <authorList>
            <person name="Bouskill N."/>
        </authorList>
    </citation>
    <scope>NUCLEOTIDE SEQUENCE [LARGE SCALE GENOMIC DNA]</scope>
    <source>
        <strain evidence="5 6">AC80</strain>
    </source>
</reference>
<proteinExistence type="predicted"/>
<dbReference type="CDD" id="cd06170">
    <property type="entry name" value="LuxR_C_like"/>
    <property type="match status" value="1"/>
</dbReference>
<dbReference type="InterPro" id="IPR016032">
    <property type="entry name" value="Sig_transdc_resp-reg_C-effctor"/>
</dbReference>
<gene>
    <name evidence="5" type="ORF">M2272_002469</name>
</gene>
<dbReference type="InterPro" id="IPR041664">
    <property type="entry name" value="AAA_16"/>
</dbReference>